<dbReference type="GO" id="GO:0006508">
    <property type="term" value="P:proteolysis"/>
    <property type="evidence" value="ECO:0007669"/>
    <property type="project" value="UniProtKB-KW"/>
</dbReference>
<dbReference type="PANTHER" id="PTHR13683:SF768">
    <property type="entry name" value="EUKARYOTIC ASPARTYL PROTEASE FAMILY PROTEIN"/>
    <property type="match status" value="1"/>
</dbReference>
<evidence type="ECO:0000256" key="1">
    <source>
        <dbReference type="ARBA" id="ARBA00007447"/>
    </source>
</evidence>
<protein>
    <submittedName>
        <fullName evidence="9">Aspartic proteinase-like protein 2</fullName>
    </submittedName>
</protein>
<evidence type="ECO:0000313" key="10">
    <source>
        <dbReference type="Proteomes" id="UP001140949"/>
    </source>
</evidence>
<dbReference type="SUPFAM" id="SSF50630">
    <property type="entry name" value="Acid proteases"/>
    <property type="match status" value="1"/>
</dbReference>
<reference evidence="9" key="2">
    <citation type="submission" date="2023-04" db="EMBL/GenBank/DDBJ databases">
        <authorList>
            <person name="Bruccoleri R.E."/>
            <person name="Oakeley E.J."/>
            <person name="Faust A.-M."/>
            <person name="Dessus-Babus S."/>
            <person name="Altorfer M."/>
            <person name="Burckhardt D."/>
            <person name="Oertli M."/>
            <person name="Naumann U."/>
            <person name="Petersen F."/>
            <person name="Wong J."/>
        </authorList>
    </citation>
    <scope>NUCLEOTIDE SEQUENCE</scope>
    <source>
        <strain evidence="9">GSM-AAB239-AS_SAM_17_03QT</strain>
        <tissue evidence="9">Leaf</tissue>
    </source>
</reference>
<evidence type="ECO:0000256" key="7">
    <source>
        <dbReference type="SAM" id="SignalP"/>
    </source>
</evidence>
<dbReference type="InterPro" id="IPR033121">
    <property type="entry name" value="PEPTIDASE_A1"/>
</dbReference>
<dbReference type="InterPro" id="IPR032861">
    <property type="entry name" value="TAXi_N"/>
</dbReference>
<feature type="signal peptide" evidence="7">
    <location>
        <begin position="1"/>
        <end position="25"/>
    </location>
</feature>
<comment type="caution">
    <text evidence="9">The sequence shown here is derived from an EMBL/GenBank/DDBJ whole genome shotgun (WGS) entry which is preliminary data.</text>
</comment>
<keyword evidence="2" id="KW-0645">Protease</keyword>
<organism evidence="9 10">
    <name type="scientific">Iris pallida</name>
    <name type="common">Sweet iris</name>
    <dbReference type="NCBI Taxonomy" id="29817"/>
    <lineage>
        <taxon>Eukaryota</taxon>
        <taxon>Viridiplantae</taxon>
        <taxon>Streptophyta</taxon>
        <taxon>Embryophyta</taxon>
        <taxon>Tracheophyta</taxon>
        <taxon>Spermatophyta</taxon>
        <taxon>Magnoliopsida</taxon>
        <taxon>Liliopsida</taxon>
        <taxon>Asparagales</taxon>
        <taxon>Iridaceae</taxon>
        <taxon>Iridoideae</taxon>
        <taxon>Irideae</taxon>
        <taxon>Iris</taxon>
    </lineage>
</organism>
<feature type="active site" evidence="6">
    <location>
        <position position="103"/>
    </location>
</feature>
<evidence type="ECO:0000256" key="4">
    <source>
        <dbReference type="ARBA" id="ARBA00022801"/>
    </source>
</evidence>
<dbReference type="InterPro" id="IPR034161">
    <property type="entry name" value="Pepsin-like_plant"/>
</dbReference>
<comment type="similarity">
    <text evidence="1">Belongs to the peptidase A1 family.</text>
</comment>
<proteinExistence type="inferred from homology"/>
<dbReference type="Pfam" id="PF14543">
    <property type="entry name" value="TAXi_N"/>
    <property type="match status" value="1"/>
</dbReference>
<sequence>MEKAPASALCLFLLYVVVFVPAADGIGVFNVERKFKLAGGRHRNMSDLRAHDARRHSRMLAAAATTAAVDIPLGGLSLPTATGLYYAKIGIGTPGQDYYVQVDTGSDLLWINCVECNNCPKDSNIGIKLKLYDLKGSGSGNEVSCDDSFCSLMYDSVPKGCVRGVPCQYSVMYGDGSSSGGYIVRDVVRYNQVAGDHHTIAANASIAFGCGAIQTGEETDDAVDGLLGFGQANYSMISQMASSGKVRKIFAHCLDTINGGGIFAIGNVVEPKVKTTPMVPDMPHYNVILKSIDVGGTFLQLPTDLFELGDGKGTIIDSGTTLAYIPDEAYNPMMDAIFGNHKDLGFHNEGDFICFIYSGSVDDAFPIVTLHFEKLLTLSVKPSDYFFQYKDNYWCIGWQRRGPQPKDQKDLFLLGDFLLSNKLVVYDLEKQVIGWTDYNCSSSIKIEDDNSGKVYSVDAHNVSTSSRLETGRLTVLLLLTSIMMFLIQ</sequence>
<reference evidence="9" key="1">
    <citation type="journal article" date="2023" name="GigaByte">
        <title>Genome assembly of the bearded iris, Iris pallida Lam.</title>
        <authorList>
            <person name="Bruccoleri R.E."/>
            <person name="Oakeley E.J."/>
            <person name="Faust A.M.E."/>
            <person name="Altorfer M."/>
            <person name="Dessus-Babus S."/>
            <person name="Burckhardt D."/>
            <person name="Oertli M."/>
            <person name="Naumann U."/>
            <person name="Petersen F."/>
            <person name="Wong J."/>
        </authorList>
    </citation>
    <scope>NUCLEOTIDE SEQUENCE</scope>
    <source>
        <strain evidence="9">GSM-AAB239-AS_SAM_17_03QT</strain>
    </source>
</reference>
<feature type="chain" id="PRO_5043915289" evidence="7">
    <location>
        <begin position="26"/>
        <end position="488"/>
    </location>
</feature>
<keyword evidence="3" id="KW-0064">Aspartyl protease</keyword>
<keyword evidence="5" id="KW-0325">Glycoprotein</keyword>
<gene>
    <name evidence="9" type="ORF">M6B38_195410</name>
</gene>
<dbReference type="CDD" id="cd05476">
    <property type="entry name" value="pepsin_A_like_plant"/>
    <property type="match status" value="1"/>
</dbReference>
<evidence type="ECO:0000259" key="8">
    <source>
        <dbReference type="PROSITE" id="PS51767"/>
    </source>
</evidence>
<keyword evidence="4" id="KW-0378">Hydrolase</keyword>
<evidence type="ECO:0000256" key="2">
    <source>
        <dbReference type="ARBA" id="ARBA00022670"/>
    </source>
</evidence>
<dbReference type="AlphaFoldDB" id="A0AAX6EEL4"/>
<feature type="domain" description="Peptidase A1" evidence="8">
    <location>
        <begin position="85"/>
        <end position="436"/>
    </location>
</feature>
<dbReference type="InterPro" id="IPR032799">
    <property type="entry name" value="TAXi_C"/>
</dbReference>
<dbReference type="Proteomes" id="UP001140949">
    <property type="component" value="Unassembled WGS sequence"/>
</dbReference>
<name>A0AAX6EEL4_IRIPA</name>
<evidence type="ECO:0000256" key="3">
    <source>
        <dbReference type="ARBA" id="ARBA00022750"/>
    </source>
</evidence>
<dbReference type="FunFam" id="2.40.70.10:FF:000056">
    <property type="entry name" value="Eukaryotic aspartyl protease family protein"/>
    <property type="match status" value="1"/>
</dbReference>
<feature type="active site" evidence="6">
    <location>
        <position position="317"/>
    </location>
</feature>
<keyword evidence="10" id="KW-1185">Reference proteome</keyword>
<evidence type="ECO:0000313" key="9">
    <source>
        <dbReference type="EMBL" id="KAJ6802403.1"/>
    </source>
</evidence>
<evidence type="ECO:0000256" key="5">
    <source>
        <dbReference type="ARBA" id="ARBA00023180"/>
    </source>
</evidence>
<accession>A0AAX6EEL4</accession>
<dbReference type="PROSITE" id="PS51767">
    <property type="entry name" value="PEPTIDASE_A1"/>
    <property type="match status" value="1"/>
</dbReference>
<dbReference type="InterPro" id="IPR021109">
    <property type="entry name" value="Peptidase_aspartic_dom_sf"/>
</dbReference>
<keyword evidence="7" id="KW-0732">Signal</keyword>
<dbReference type="EMBL" id="JANAVB010037416">
    <property type="protein sequence ID" value="KAJ6802403.1"/>
    <property type="molecule type" value="Genomic_DNA"/>
</dbReference>
<dbReference type="PRINTS" id="PR00792">
    <property type="entry name" value="PEPSIN"/>
</dbReference>
<dbReference type="InterPro" id="IPR001461">
    <property type="entry name" value="Aspartic_peptidase_A1"/>
</dbReference>
<dbReference type="GO" id="GO:0004190">
    <property type="term" value="F:aspartic-type endopeptidase activity"/>
    <property type="evidence" value="ECO:0007669"/>
    <property type="project" value="UniProtKB-KW"/>
</dbReference>
<dbReference type="Pfam" id="PF14541">
    <property type="entry name" value="TAXi_C"/>
    <property type="match status" value="1"/>
</dbReference>
<dbReference type="PANTHER" id="PTHR13683">
    <property type="entry name" value="ASPARTYL PROTEASES"/>
    <property type="match status" value="1"/>
</dbReference>
<dbReference type="Gene3D" id="2.40.70.10">
    <property type="entry name" value="Acid Proteases"/>
    <property type="match status" value="2"/>
</dbReference>
<evidence type="ECO:0000256" key="6">
    <source>
        <dbReference type="PIRSR" id="PIRSR601461-1"/>
    </source>
</evidence>